<organism evidence="1 2">
    <name type="scientific">Fannyhessea vaginae DSM 15829</name>
    <dbReference type="NCBI Taxonomy" id="525256"/>
    <lineage>
        <taxon>Bacteria</taxon>
        <taxon>Bacillati</taxon>
        <taxon>Actinomycetota</taxon>
        <taxon>Coriobacteriia</taxon>
        <taxon>Coriobacteriales</taxon>
        <taxon>Atopobiaceae</taxon>
        <taxon>Fannyhessea</taxon>
    </lineage>
</organism>
<evidence type="ECO:0000313" key="2">
    <source>
        <dbReference type="Proteomes" id="UP000005947"/>
    </source>
</evidence>
<dbReference type="AlphaFoldDB" id="F1T5T5"/>
<keyword evidence="2" id="KW-1185">Reference proteome</keyword>
<gene>
    <name evidence="1" type="ORF">HMPREF0091_10166</name>
</gene>
<accession>F1T5T5</accession>
<proteinExistence type="predicted"/>
<dbReference type="GeneID" id="93210921"/>
<evidence type="ECO:0000313" key="1">
    <source>
        <dbReference type="EMBL" id="EGF23219.1"/>
    </source>
</evidence>
<reference evidence="1 2" key="1">
    <citation type="submission" date="2011-02" db="EMBL/GenBank/DDBJ databases">
        <authorList>
            <person name="Muzny D."/>
            <person name="Qin X."/>
            <person name="Buhay C."/>
            <person name="Dugan-Rocha S."/>
            <person name="Ding Y."/>
            <person name="Chen G."/>
            <person name="Hawes A."/>
            <person name="Holder M."/>
            <person name="Jhangiani S."/>
            <person name="Johnson A."/>
            <person name="Khan Z."/>
            <person name="Li Z."/>
            <person name="Liu W."/>
            <person name="Liu X."/>
            <person name="Perez L."/>
            <person name="Shen H."/>
            <person name="Wang Q."/>
            <person name="Watt J."/>
            <person name="Xi L."/>
            <person name="Xin Y."/>
            <person name="Zhou J."/>
            <person name="Deng J."/>
            <person name="Jiang H."/>
            <person name="Liu Y."/>
            <person name="Qu J."/>
            <person name="Song X.-Z."/>
            <person name="Zhang L."/>
            <person name="Villasana D."/>
            <person name="Johnson A."/>
            <person name="Liu J."/>
            <person name="Liyanage D."/>
            <person name="Lorensuhewa L."/>
            <person name="Robinson T."/>
            <person name="Song A."/>
            <person name="Song B.-B."/>
            <person name="Dinh H."/>
            <person name="Thornton R."/>
            <person name="Coyle M."/>
            <person name="Francisco L."/>
            <person name="Jackson L."/>
            <person name="Javaid M."/>
            <person name="Korchina V."/>
            <person name="Kovar C."/>
            <person name="Mata R."/>
            <person name="Mathew T."/>
            <person name="Ngo R."/>
            <person name="Nguyen L."/>
            <person name="Nguyen N."/>
            <person name="Okwuonu G."/>
            <person name="Ongeri F."/>
            <person name="Pham C."/>
            <person name="Simmons D."/>
            <person name="Wilczek-Boney K."/>
            <person name="Hale W."/>
            <person name="Jakkamsetti A."/>
            <person name="Pham P."/>
            <person name="Ruth R."/>
            <person name="San Lucas F."/>
            <person name="Warren J."/>
            <person name="Zhang J."/>
            <person name="Zhao Z."/>
            <person name="Zhou C."/>
            <person name="Zhu D."/>
            <person name="Lee S."/>
            <person name="Bess C."/>
            <person name="Blankenburg K."/>
            <person name="Forbes L."/>
            <person name="Fu Q."/>
            <person name="Gubbala S."/>
            <person name="Hirani K."/>
            <person name="Jayaseelan J.C."/>
            <person name="Lara F."/>
            <person name="Munidasa M."/>
            <person name="Palculict T."/>
            <person name="Patil S."/>
            <person name="Pu L.-L."/>
            <person name="Saada N."/>
            <person name="Tang L."/>
            <person name="Weissenberger G."/>
            <person name="Zhu Y."/>
            <person name="Hemphill L."/>
            <person name="Shang Y."/>
            <person name="Youmans B."/>
            <person name="Ayvaz T."/>
            <person name="Ross M."/>
            <person name="Santibanez J."/>
            <person name="Aqrawi P."/>
            <person name="Gross S."/>
            <person name="Joshi V."/>
            <person name="Fowler G."/>
            <person name="Nazareth L."/>
            <person name="Reid J."/>
            <person name="Worley K."/>
            <person name="Petrosino J."/>
            <person name="Highlander S."/>
            <person name="Gibbs R."/>
        </authorList>
    </citation>
    <scope>NUCLEOTIDE SEQUENCE [LARGE SCALE GENOMIC DNA]</scope>
    <source>
        <strain evidence="1 2">DSM 15829</strain>
    </source>
</reference>
<dbReference type="OrthoDB" id="3177279at2"/>
<dbReference type="eggNOG" id="ENOG5033TEB">
    <property type="taxonomic scope" value="Bacteria"/>
</dbReference>
<dbReference type="RefSeq" id="WP_006302276.1">
    <property type="nucleotide sequence ID" value="NZ_ACGK02000001.1"/>
</dbReference>
<sequence>MAQVFGHQTKGGSEHSSAQKPRVLFSRRAFFRATCATAASSALACIAVSAGGCKHRAVDDPQSPVVVDDAQAEYIIDPQTNESKYSAVDFELKQTGNWELPLGNMLYPSDGVWIAATTAGTSATPAIKASAFNTKTGQLVQVLEQPYGKSSTNCIIYDVRTSDKVFVWLEFDIVTRDWTLYASAFADGKLHGQVSELWKADADYLPAQFCVHENYVVWQVSPSPQGSRAKENSYCYLWKLGDDKAASVVESLSRFACAPTFSKDLVVIVPKVKTKSAPLYVIRVYSLTDSMEKQQDELFLPPSVAPLYATYINSLFAFSIEANHQSGGLLGKMGTYIGSRDKGFVVVPREPSAPVVGNNNTFIVRSKASYFVVDTAQKSYSILAASNRCTDYGEYPACTGEQNSVVTYATIKDKTTGYPKNVLVRQFRV</sequence>
<dbReference type="EMBL" id="ACGK02000001">
    <property type="protein sequence ID" value="EGF23219.1"/>
    <property type="molecule type" value="Genomic_DNA"/>
</dbReference>
<comment type="caution">
    <text evidence="1">The sequence shown here is derived from an EMBL/GenBank/DDBJ whole genome shotgun (WGS) entry which is preliminary data.</text>
</comment>
<protein>
    <submittedName>
        <fullName evidence="1">Tat pathway signal sequence domain protein</fullName>
    </submittedName>
</protein>
<name>F1T5T5_9ACTN</name>
<dbReference type="Proteomes" id="UP000005947">
    <property type="component" value="Unassembled WGS sequence"/>
</dbReference>